<comment type="similarity">
    <text evidence="1">Belongs to the thioredoxin family. DsbA subfamily.</text>
</comment>
<dbReference type="AlphaFoldDB" id="A0A2T6C7Q1"/>
<dbReference type="InterPro" id="IPR012336">
    <property type="entry name" value="Thioredoxin-like_fold"/>
</dbReference>
<evidence type="ECO:0000313" key="8">
    <source>
        <dbReference type="Proteomes" id="UP000244240"/>
    </source>
</evidence>
<evidence type="ECO:0000256" key="4">
    <source>
        <dbReference type="ARBA" id="ARBA00023157"/>
    </source>
</evidence>
<keyword evidence="4" id="KW-1015">Disulfide bond</keyword>
<comment type="caution">
    <text evidence="7">The sequence shown here is derived from an EMBL/GenBank/DDBJ whole genome shotgun (WGS) entry which is preliminary data.</text>
</comment>
<name>A0A2T6C7Q1_9BACL</name>
<dbReference type="Gene3D" id="3.40.30.10">
    <property type="entry name" value="Glutaredoxin"/>
    <property type="match status" value="1"/>
</dbReference>
<dbReference type="InterPro" id="IPR036249">
    <property type="entry name" value="Thioredoxin-like_sf"/>
</dbReference>
<dbReference type="SUPFAM" id="SSF52833">
    <property type="entry name" value="Thioredoxin-like"/>
    <property type="match status" value="1"/>
</dbReference>
<reference evidence="7 8" key="1">
    <citation type="submission" date="2018-04" db="EMBL/GenBank/DDBJ databases">
        <title>Genomic Encyclopedia of Archaeal and Bacterial Type Strains, Phase II (KMG-II): from individual species to whole genera.</title>
        <authorList>
            <person name="Goeker M."/>
        </authorList>
    </citation>
    <scope>NUCLEOTIDE SEQUENCE [LARGE SCALE GENOMIC DNA]</scope>
    <source>
        <strain evidence="7 8">DSM 45787</strain>
    </source>
</reference>
<evidence type="ECO:0000256" key="5">
    <source>
        <dbReference type="ARBA" id="ARBA00023284"/>
    </source>
</evidence>
<keyword evidence="3" id="KW-0560">Oxidoreductase</keyword>
<dbReference type="PANTHER" id="PTHR13887">
    <property type="entry name" value="GLUTATHIONE S-TRANSFERASE KAPPA"/>
    <property type="match status" value="1"/>
</dbReference>
<evidence type="ECO:0000256" key="2">
    <source>
        <dbReference type="ARBA" id="ARBA00022729"/>
    </source>
</evidence>
<evidence type="ECO:0000259" key="6">
    <source>
        <dbReference type="PROSITE" id="PS51352"/>
    </source>
</evidence>
<organism evidence="7 8">
    <name type="scientific">Melghirimyces profundicolus</name>
    <dbReference type="NCBI Taxonomy" id="1242148"/>
    <lineage>
        <taxon>Bacteria</taxon>
        <taxon>Bacillati</taxon>
        <taxon>Bacillota</taxon>
        <taxon>Bacilli</taxon>
        <taxon>Bacillales</taxon>
        <taxon>Thermoactinomycetaceae</taxon>
        <taxon>Melghirimyces</taxon>
    </lineage>
</organism>
<dbReference type="PANTHER" id="PTHR13887:SF14">
    <property type="entry name" value="DISULFIDE BOND FORMATION PROTEIN D"/>
    <property type="match status" value="1"/>
</dbReference>
<keyword evidence="5" id="KW-0676">Redox-active center</keyword>
<dbReference type="Pfam" id="PF13462">
    <property type="entry name" value="Thioredoxin_4"/>
    <property type="match status" value="1"/>
</dbReference>
<evidence type="ECO:0000313" key="7">
    <source>
        <dbReference type="EMBL" id="PTX64335.1"/>
    </source>
</evidence>
<proteinExistence type="inferred from homology"/>
<dbReference type="InterPro" id="IPR013766">
    <property type="entry name" value="Thioredoxin_domain"/>
</dbReference>
<keyword evidence="7" id="KW-0413">Isomerase</keyword>
<protein>
    <submittedName>
        <fullName evidence="7">Protein-disulfide isomerase</fullName>
    </submittedName>
</protein>
<sequence length="247" mass="27983">MAKKKTGQSHKQKKKQVEARSDRMQTLTLVTVILLFLGLGIFALVDSFIGGEEVKQGDGGKANVDEAIFAYDKQPVRGNPDAKVRIVEFGDYKCPVCKRFKDEIFPKLKKDFLDTDKAGFYFINNPFIGEDSVTAGIAGEAVYEQDPDAFWKFYHAVYDNQGPEKETWATQEFLVDLAKKEIPGVDRQKLKQAIEDRKYEDAVQQDRQIAAKAGVTSVPTLFINGKPVPNTFDYDQIRKMIEEELEK</sequence>
<dbReference type="GO" id="GO:0016491">
    <property type="term" value="F:oxidoreductase activity"/>
    <property type="evidence" value="ECO:0007669"/>
    <property type="project" value="UniProtKB-KW"/>
</dbReference>
<accession>A0A2T6C7Q1</accession>
<dbReference type="RefSeq" id="WP_108021898.1">
    <property type="nucleotide sequence ID" value="NZ_QBKR01000003.1"/>
</dbReference>
<dbReference type="EMBL" id="QBKR01000003">
    <property type="protein sequence ID" value="PTX64335.1"/>
    <property type="molecule type" value="Genomic_DNA"/>
</dbReference>
<keyword evidence="8" id="KW-1185">Reference proteome</keyword>
<dbReference type="OrthoDB" id="117402at2"/>
<dbReference type="PROSITE" id="PS51352">
    <property type="entry name" value="THIOREDOXIN_2"/>
    <property type="match status" value="1"/>
</dbReference>
<dbReference type="Proteomes" id="UP000244240">
    <property type="component" value="Unassembled WGS sequence"/>
</dbReference>
<evidence type="ECO:0000256" key="1">
    <source>
        <dbReference type="ARBA" id="ARBA00005791"/>
    </source>
</evidence>
<dbReference type="GO" id="GO:0016853">
    <property type="term" value="F:isomerase activity"/>
    <property type="evidence" value="ECO:0007669"/>
    <property type="project" value="UniProtKB-KW"/>
</dbReference>
<gene>
    <name evidence="7" type="ORF">C8P63_103120</name>
</gene>
<keyword evidence="2" id="KW-0732">Signal</keyword>
<evidence type="ECO:0000256" key="3">
    <source>
        <dbReference type="ARBA" id="ARBA00023002"/>
    </source>
</evidence>
<feature type="domain" description="Thioredoxin" evidence="6">
    <location>
        <begin position="33"/>
        <end position="246"/>
    </location>
</feature>